<feature type="non-terminal residue" evidence="1">
    <location>
        <position position="26"/>
    </location>
</feature>
<reference evidence="1 2" key="1">
    <citation type="journal article" date="2018" name="Front. Plant Sci.">
        <title>Red Clover (Trifolium pratense) and Zigzag Clover (T. medium) - A Picture of Genomic Similarities and Differences.</title>
        <authorList>
            <person name="Dluhosova J."/>
            <person name="Istvanek J."/>
            <person name="Nedelnik J."/>
            <person name="Repkova J."/>
        </authorList>
    </citation>
    <scope>NUCLEOTIDE SEQUENCE [LARGE SCALE GENOMIC DNA]</scope>
    <source>
        <strain evidence="2">cv. 10/8</strain>
        <tissue evidence="1">Leaf</tissue>
    </source>
</reference>
<evidence type="ECO:0000313" key="1">
    <source>
        <dbReference type="EMBL" id="MCI96185.1"/>
    </source>
</evidence>
<keyword evidence="2" id="KW-1185">Reference proteome</keyword>
<dbReference type="EMBL" id="LXQA011407737">
    <property type="protein sequence ID" value="MCI96185.1"/>
    <property type="molecule type" value="Genomic_DNA"/>
</dbReference>
<comment type="caution">
    <text evidence="1">The sequence shown here is derived from an EMBL/GenBank/DDBJ whole genome shotgun (WGS) entry which is preliminary data.</text>
</comment>
<evidence type="ECO:0000313" key="2">
    <source>
        <dbReference type="Proteomes" id="UP000265520"/>
    </source>
</evidence>
<accession>A0A392WBH9</accession>
<dbReference type="AlphaFoldDB" id="A0A392WBH9"/>
<proteinExistence type="predicted"/>
<sequence length="26" mass="2924">MVTVMGTKPTAEHRLRLVALMVVEQL</sequence>
<dbReference type="Proteomes" id="UP000265520">
    <property type="component" value="Unassembled WGS sequence"/>
</dbReference>
<organism evidence="1 2">
    <name type="scientific">Trifolium medium</name>
    <dbReference type="NCBI Taxonomy" id="97028"/>
    <lineage>
        <taxon>Eukaryota</taxon>
        <taxon>Viridiplantae</taxon>
        <taxon>Streptophyta</taxon>
        <taxon>Embryophyta</taxon>
        <taxon>Tracheophyta</taxon>
        <taxon>Spermatophyta</taxon>
        <taxon>Magnoliopsida</taxon>
        <taxon>eudicotyledons</taxon>
        <taxon>Gunneridae</taxon>
        <taxon>Pentapetalae</taxon>
        <taxon>rosids</taxon>
        <taxon>fabids</taxon>
        <taxon>Fabales</taxon>
        <taxon>Fabaceae</taxon>
        <taxon>Papilionoideae</taxon>
        <taxon>50 kb inversion clade</taxon>
        <taxon>NPAAA clade</taxon>
        <taxon>Hologalegina</taxon>
        <taxon>IRL clade</taxon>
        <taxon>Trifolieae</taxon>
        <taxon>Trifolium</taxon>
    </lineage>
</organism>
<protein>
    <submittedName>
        <fullName evidence="1">Uncharacterized protein</fullName>
    </submittedName>
</protein>
<name>A0A392WBH9_9FABA</name>